<dbReference type="RefSeq" id="WP_219872728.1">
    <property type="nucleotide sequence ID" value="NZ_JAHZIJ010000007.1"/>
</dbReference>
<organism evidence="1 2">
    <name type="scientific">Paenibacillus oenotherae</name>
    <dbReference type="NCBI Taxonomy" id="1435645"/>
    <lineage>
        <taxon>Bacteria</taxon>
        <taxon>Bacillati</taxon>
        <taxon>Bacillota</taxon>
        <taxon>Bacilli</taxon>
        <taxon>Bacillales</taxon>
        <taxon>Paenibacillaceae</taxon>
        <taxon>Paenibacillus</taxon>
    </lineage>
</organism>
<comment type="caution">
    <text evidence="1">The sequence shown here is derived from an EMBL/GenBank/DDBJ whole genome shotgun (WGS) entry which is preliminary data.</text>
</comment>
<reference evidence="1 2" key="1">
    <citation type="submission" date="2021-07" db="EMBL/GenBank/DDBJ databases">
        <title>Paenibacillus radiodurans sp. nov., isolated from the southeastern edge of Tengger Desert.</title>
        <authorList>
            <person name="Zhang G."/>
        </authorList>
    </citation>
    <scope>NUCLEOTIDE SEQUENCE [LARGE SCALE GENOMIC DNA]</scope>
    <source>
        <strain evidence="1 2">DT7-4</strain>
    </source>
</reference>
<dbReference type="EMBL" id="JAHZIJ010000007">
    <property type="protein sequence ID" value="MBW7475488.1"/>
    <property type="molecule type" value="Genomic_DNA"/>
</dbReference>
<dbReference type="Proteomes" id="UP000812277">
    <property type="component" value="Unassembled WGS sequence"/>
</dbReference>
<accession>A0ABS7D6D1</accession>
<proteinExistence type="predicted"/>
<keyword evidence="2" id="KW-1185">Reference proteome</keyword>
<evidence type="ECO:0000313" key="2">
    <source>
        <dbReference type="Proteomes" id="UP000812277"/>
    </source>
</evidence>
<protein>
    <submittedName>
        <fullName evidence="1">Uncharacterized protein</fullName>
    </submittedName>
</protein>
<gene>
    <name evidence="1" type="ORF">K0T92_12075</name>
</gene>
<sequence length="98" mass="11319">MDRDEQIAFIVTELEQLDNKNRTRLEDACKVHCGHTGSLSETNLHEWRDEHLNILYSIMQGVRMTREYVPDMAGAYANVDSMQSRVSFGQVFGKRDPD</sequence>
<name>A0ABS7D6D1_9BACL</name>
<evidence type="ECO:0000313" key="1">
    <source>
        <dbReference type="EMBL" id="MBW7475488.1"/>
    </source>
</evidence>